<dbReference type="InterPro" id="IPR018584">
    <property type="entry name" value="GT87"/>
</dbReference>
<gene>
    <name evidence="9" type="ORF">XH86_25720</name>
</gene>
<feature type="transmembrane region" description="Helical" evidence="8">
    <location>
        <begin position="401"/>
        <end position="419"/>
    </location>
</feature>
<reference evidence="9 10" key="1">
    <citation type="submission" date="2018-06" db="EMBL/GenBank/DDBJ databases">
        <title>Comparative genomics of rhizobia nodulating Arachis hypogaea in China.</title>
        <authorList>
            <person name="Li Y."/>
        </authorList>
    </citation>
    <scope>NUCLEOTIDE SEQUENCE [LARGE SCALE GENOMIC DNA]</scope>
    <source>
        <strain evidence="9 10">CCBAU 51658</strain>
    </source>
</reference>
<evidence type="ECO:0000313" key="10">
    <source>
        <dbReference type="Proteomes" id="UP000593880"/>
    </source>
</evidence>
<organism evidence="9 10">
    <name type="scientific">Bradyrhizobium guangdongense</name>
    <dbReference type="NCBI Taxonomy" id="1325090"/>
    <lineage>
        <taxon>Bacteria</taxon>
        <taxon>Pseudomonadati</taxon>
        <taxon>Pseudomonadota</taxon>
        <taxon>Alphaproteobacteria</taxon>
        <taxon>Hyphomicrobiales</taxon>
        <taxon>Nitrobacteraceae</taxon>
        <taxon>Bradyrhizobium</taxon>
    </lineage>
</organism>
<evidence type="ECO:0000256" key="5">
    <source>
        <dbReference type="ARBA" id="ARBA00022989"/>
    </source>
</evidence>
<evidence type="ECO:0000256" key="4">
    <source>
        <dbReference type="ARBA" id="ARBA00022692"/>
    </source>
</evidence>
<keyword evidence="6 8" id="KW-0472">Membrane</keyword>
<evidence type="ECO:0008006" key="11">
    <source>
        <dbReference type="Google" id="ProtNLM"/>
    </source>
</evidence>
<evidence type="ECO:0000256" key="2">
    <source>
        <dbReference type="ARBA" id="ARBA00022475"/>
    </source>
</evidence>
<name>A0ABX6UK59_9BRAD</name>
<keyword evidence="3" id="KW-0808">Transferase</keyword>
<dbReference type="Proteomes" id="UP000593880">
    <property type="component" value="Chromosome"/>
</dbReference>
<keyword evidence="2" id="KW-1003">Cell membrane</keyword>
<evidence type="ECO:0000256" key="6">
    <source>
        <dbReference type="ARBA" id="ARBA00023136"/>
    </source>
</evidence>
<evidence type="ECO:0000256" key="8">
    <source>
        <dbReference type="SAM" id="Phobius"/>
    </source>
</evidence>
<protein>
    <recommendedName>
        <fullName evidence="11">DUF2029 domain-containing protein</fullName>
    </recommendedName>
</protein>
<keyword evidence="4 8" id="KW-0812">Transmembrane</keyword>
<evidence type="ECO:0000313" key="9">
    <source>
        <dbReference type="EMBL" id="QOZ61753.1"/>
    </source>
</evidence>
<feature type="transmembrane region" description="Helical" evidence="8">
    <location>
        <begin position="46"/>
        <end position="65"/>
    </location>
</feature>
<keyword evidence="5 8" id="KW-1133">Transmembrane helix</keyword>
<evidence type="ECO:0000256" key="1">
    <source>
        <dbReference type="ARBA" id="ARBA00004651"/>
    </source>
</evidence>
<sequence length="464" mass="51956">MRGDSARVHRSATCSLFPIGHHVTRSIASDKPRALRLLSLRAPLDLLFLACCVILTIDVLGPEIFGHGKTKDYALWYWAGQQVLHGGPLYPSDIHQQFEFIYPPLPAILLAIPSWFGKIPLYLVLSVLNAVAWWYTGIISNAMTGSDRRPGPWLEALPAFATVTFVFDMFDLGQPNLVLLAMMLYGFWSLRYRRFWLAGFMFALATAIKVFPIAVLPYLAWRRQWATMVSMIAFIGILLYVVPAPIRGFERNAAELDTWYQGMVGSSSEKGFGQRDEQNWSWVNQSIIAVTHRLVRPINYNLDDPSKPPRTMNVIDVDYKTANWIVLAVSVLLGLGFIAVMPSANRRTPRSDAEELGILFCLMTVASPLARQYYFMWLFLPFTVLMHRAAFDMRPKVRLGTWLSLGAAGILMLLSLPPFPHAFQAWGNNLAATAILAVSLAWHMRHPPVAASSDAAAGLKPHPS</sequence>
<feature type="transmembrane region" description="Helical" evidence="8">
    <location>
        <begin position="322"/>
        <end position="344"/>
    </location>
</feature>
<feature type="transmembrane region" description="Helical" evidence="8">
    <location>
        <begin position="195"/>
        <end position="219"/>
    </location>
</feature>
<feature type="transmembrane region" description="Helical" evidence="8">
    <location>
        <begin position="159"/>
        <end position="188"/>
    </location>
</feature>
<comment type="similarity">
    <text evidence="7">Belongs to the glycosyltransferase 87 family.</text>
</comment>
<evidence type="ECO:0000256" key="7">
    <source>
        <dbReference type="ARBA" id="ARBA00024033"/>
    </source>
</evidence>
<accession>A0ABX6UK59</accession>
<proteinExistence type="inferred from homology"/>
<feature type="transmembrane region" description="Helical" evidence="8">
    <location>
        <begin position="225"/>
        <end position="242"/>
    </location>
</feature>
<dbReference type="Pfam" id="PF09594">
    <property type="entry name" value="GT87"/>
    <property type="match status" value="1"/>
</dbReference>
<dbReference type="EMBL" id="CP030057">
    <property type="protein sequence ID" value="QOZ61753.1"/>
    <property type="molecule type" value="Genomic_DNA"/>
</dbReference>
<evidence type="ECO:0000256" key="3">
    <source>
        <dbReference type="ARBA" id="ARBA00022679"/>
    </source>
</evidence>
<keyword evidence="10" id="KW-1185">Reference proteome</keyword>
<comment type="subcellular location">
    <subcellularLocation>
        <location evidence="1">Cell membrane</location>
        <topology evidence="1">Multi-pass membrane protein</topology>
    </subcellularLocation>
</comment>
<feature type="transmembrane region" description="Helical" evidence="8">
    <location>
        <begin position="356"/>
        <end position="380"/>
    </location>
</feature>
<feature type="transmembrane region" description="Helical" evidence="8">
    <location>
        <begin position="119"/>
        <end position="139"/>
    </location>
</feature>